<name>A0A0H3A8X4_NITV4</name>
<keyword evidence="7 9" id="KW-0811">Translocation</keyword>
<keyword evidence="9" id="KW-0997">Cell inner membrane</keyword>
<dbReference type="HOGENOM" id="CLU_086034_6_0_7"/>
<evidence type="ECO:0000256" key="6">
    <source>
        <dbReference type="ARBA" id="ARBA00022989"/>
    </source>
</evidence>
<reference evidence="12" key="1">
    <citation type="journal article" date="2009" name="Environ. Microbiol.">
        <title>Contribution of mobile genetic elements to Desulfovibrio vulgaris genome plasticity.</title>
        <authorList>
            <person name="Walker C.B."/>
            <person name="Stolyar S."/>
            <person name="Chivian D."/>
            <person name="Pinel N."/>
            <person name="Gabster J.A."/>
            <person name="Dehal P.S."/>
            <person name="He Z."/>
            <person name="Yang Z.K."/>
            <person name="Yen H.C."/>
            <person name="Zhou J."/>
            <person name="Wall J.D."/>
            <person name="Hazen T.C."/>
            <person name="Arkin A.P."/>
            <person name="Stahl D.A."/>
        </authorList>
    </citation>
    <scope>NUCLEOTIDE SEQUENCE [LARGE SCALE GENOMIC DNA]</scope>
    <source>
        <strain evidence="12">DP4</strain>
    </source>
</reference>
<dbReference type="HAMAP" id="MF_00236">
    <property type="entry name" value="TatA_E"/>
    <property type="match status" value="1"/>
</dbReference>
<evidence type="ECO:0000256" key="8">
    <source>
        <dbReference type="ARBA" id="ARBA00023136"/>
    </source>
</evidence>
<comment type="subunit">
    <text evidence="9">Forms a complex with TatC.</text>
</comment>
<dbReference type="GO" id="GO:0008320">
    <property type="term" value="F:protein transmembrane transporter activity"/>
    <property type="evidence" value="ECO:0007669"/>
    <property type="project" value="UniProtKB-UniRule"/>
</dbReference>
<evidence type="ECO:0000313" key="11">
    <source>
        <dbReference type="EMBL" id="ABM28718.1"/>
    </source>
</evidence>
<dbReference type="AlphaFoldDB" id="A0A0H3A8X4"/>
<dbReference type="GO" id="GO:0033281">
    <property type="term" value="C:TAT protein transport complex"/>
    <property type="evidence" value="ECO:0007669"/>
    <property type="project" value="UniProtKB-UniRule"/>
</dbReference>
<evidence type="ECO:0000256" key="3">
    <source>
        <dbReference type="ARBA" id="ARBA00022475"/>
    </source>
</evidence>
<feature type="transmembrane region" description="Helical" evidence="9">
    <location>
        <begin position="16"/>
        <end position="38"/>
    </location>
</feature>
<dbReference type="EMBL" id="CP000527">
    <property type="protein sequence ID" value="ABM28718.1"/>
    <property type="molecule type" value="Genomic_DNA"/>
</dbReference>
<comment type="similarity">
    <text evidence="9">Belongs to the TatA/E family.</text>
</comment>
<dbReference type="Proteomes" id="UP000009173">
    <property type="component" value="Chromosome"/>
</dbReference>
<sequence length="81" mass="8928">MGAVYSQRQDTTRRHAMFGIGFQELLVVLVLVLLVFGANKLPEIGGGLGRAIRNFKRAASEPDEIDVTPTDKKDKNDDKQA</sequence>
<protein>
    <recommendedName>
        <fullName evidence="9">Sec-independent protein translocase protein TatA</fullName>
    </recommendedName>
</protein>
<proteinExistence type="inferred from homology"/>
<dbReference type="KEGG" id="dvl:Dvul_1701"/>
<feature type="region of interest" description="Disordered" evidence="10">
    <location>
        <begin position="60"/>
        <end position="81"/>
    </location>
</feature>
<organism evidence="11 12">
    <name type="scientific">Nitratidesulfovibrio vulgaris (strain DP4)</name>
    <name type="common">Desulfovibrio vulgaris</name>
    <dbReference type="NCBI Taxonomy" id="391774"/>
    <lineage>
        <taxon>Bacteria</taxon>
        <taxon>Pseudomonadati</taxon>
        <taxon>Thermodesulfobacteriota</taxon>
        <taxon>Desulfovibrionia</taxon>
        <taxon>Desulfovibrionales</taxon>
        <taxon>Desulfovibrionaceae</taxon>
        <taxon>Nitratidesulfovibrio</taxon>
    </lineage>
</organism>
<gene>
    <name evidence="9" type="primary">tatA</name>
    <name evidence="11" type="ordered locus">Dvul_1701</name>
</gene>
<dbReference type="PANTHER" id="PTHR42982">
    <property type="entry name" value="SEC-INDEPENDENT PROTEIN TRANSLOCASE PROTEIN TATA"/>
    <property type="match status" value="1"/>
</dbReference>
<feature type="compositionally biased region" description="Basic and acidic residues" evidence="10">
    <location>
        <begin position="69"/>
        <end position="81"/>
    </location>
</feature>
<evidence type="ECO:0000256" key="5">
    <source>
        <dbReference type="ARBA" id="ARBA00022927"/>
    </source>
</evidence>
<keyword evidence="8 9" id="KW-0472">Membrane</keyword>
<evidence type="ECO:0000256" key="1">
    <source>
        <dbReference type="ARBA" id="ARBA00004162"/>
    </source>
</evidence>
<dbReference type="PANTHER" id="PTHR42982:SF1">
    <property type="entry name" value="SEC-INDEPENDENT PROTEIN TRANSLOCASE PROTEIN TATA"/>
    <property type="match status" value="1"/>
</dbReference>
<dbReference type="PRINTS" id="PR01506">
    <property type="entry name" value="TATBPROTEIN"/>
</dbReference>
<comment type="function">
    <text evidence="9">Part of the twin-arginine translocation (Tat) system that transports large folded proteins containing a characteristic twin-arginine motif in their signal peptide across membranes. TatA could form the protein-conducting channel of the Tat system.</text>
</comment>
<comment type="subcellular location">
    <subcellularLocation>
        <location evidence="9">Cell inner membrane</location>
        <topology evidence="9">Single-pass membrane protein</topology>
    </subcellularLocation>
    <subcellularLocation>
        <location evidence="1">Cell membrane</location>
        <topology evidence="1">Single-pass membrane protein</topology>
    </subcellularLocation>
</comment>
<evidence type="ECO:0000256" key="10">
    <source>
        <dbReference type="SAM" id="MobiDB-lite"/>
    </source>
</evidence>
<evidence type="ECO:0000256" key="9">
    <source>
        <dbReference type="HAMAP-Rule" id="MF_00236"/>
    </source>
</evidence>
<keyword evidence="5 9" id="KW-0653">Protein transport</keyword>
<dbReference type="Gene3D" id="1.20.5.3310">
    <property type="match status" value="1"/>
</dbReference>
<keyword evidence="6 9" id="KW-1133">Transmembrane helix</keyword>
<keyword evidence="2 9" id="KW-0813">Transport</keyword>
<dbReference type="GO" id="GO:0043953">
    <property type="term" value="P:protein transport by the Tat complex"/>
    <property type="evidence" value="ECO:0007669"/>
    <property type="project" value="UniProtKB-UniRule"/>
</dbReference>
<dbReference type="NCBIfam" id="TIGR01411">
    <property type="entry name" value="tatAE"/>
    <property type="match status" value="1"/>
</dbReference>
<dbReference type="InterPro" id="IPR003369">
    <property type="entry name" value="TatA/B/E"/>
</dbReference>
<evidence type="ECO:0000256" key="4">
    <source>
        <dbReference type="ARBA" id="ARBA00022692"/>
    </source>
</evidence>
<dbReference type="InterPro" id="IPR006312">
    <property type="entry name" value="TatA/E"/>
</dbReference>
<keyword evidence="4 9" id="KW-0812">Transmembrane</keyword>
<dbReference type="Pfam" id="PF02416">
    <property type="entry name" value="TatA_B_E"/>
    <property type="match status" value="1"/>
</dbReference>
<evidence type="ECO:0000256" key="7">
    <source>
        <dbReference type="ARBA" id="ARBA00023010"/>
    </source>
</evidence>
<evidence type="ECO:0000256" key="2">
    <source>
        <dbReference type="ARBA" id="ARBA00022448"/>
    </source>
</evidence>
<keyword evidence="3 9" id="KW-1003">Cell membrane</keyword>
<evidence type="ECO:0000313" key="12">
    <source>
        <dbReference type="Proteomes" id="UP000009173"/>
    </source>
</evidence>
<accession>A0A0H3A8X4</accession>